<evidence type="ECO:0000313" key="3">
    <source>
        <dbReference type="Proteomes" id="UP001187531"/>
    </source>
</evidence>
<dbReference type="InterPro" id="IPR036621">
    <property type="entry name" value="Anticodon-bd_dom_sf"/>
</dbReference>
<dbReference type="AlphaFoldDB" id="A0AA88HEB9"/>
<dbReference type="PANTHER" id="PTHR43382:SF2">
    <property type="entry name" value="BIFUNCTIONAL GLUTAMATE_PROLINE--TRNA LIGASE"/>
    <property type="match status" value="1"/>
</dbReference>
<proteinExistence type="predicted"/>
<dbReference type="Gene3D" id="3.40.50.800">
    <property type="entry name" value="Anticodon-binding domain"/>
    <property type="match status" value="1"/>
</dbReference>
<dbReference type="Pfam" id="PF03129">
    <property type="entry name" value="HGTP_anticodon"/>
    <property type="match status" value="1"/>
</dbReference>
<dbReference type="GO" id="GO:0017101">
    <property type="term" value="C:aminoacyl-tRNA synthetase multienzyme complex"/>
    <property type="evidence" value="ECO:0007669"/>
    <property type="project" value="TreeGrafter"/>
</dbReference>
<comment type="caution">
    <text evidence="2">The sequence shown here is derived from an EMBL/GenBank/DDBJ whole genome shotgun (WGS) entry which is preliminary data.</text>
</comment>
<dbReference type="PANTHER" id="PTHR43382">
    <property type="entry name" value="PROLYL-TRNA SYNTHETASE"/>
    <property type="match status" value="1"/>
</dbReference>
<dbReference type="GO" id="GO:0005737">
    <property type="term" value="C:cytoplasm"/>
    <property type="evidence" value="ECO:0007669"/>
    <property type="project" value="InterPro"/>
</dbReference>
<dbReference type="EMBL" id="JAVRJZ010000019">
    <property type="protein sequence ID" value="KAK2707373.1"/>
    <property type="molecule type" value="Genomic_DNA"/>
</dbReference>
<dbReference type="SUPFAM" id="SSF52954">
    <property type="entry name" value="Class II aaRS ABD-related"/>
    <property type="match status" value="1"/>
</dbReference>
<dbReference type="InterPro" id="IPR004499">
    <property type="entry name" value="Pro-tRNA-ligase_IIa_arc-type"/>
</dbReference>
<dbReference type="GO" id="GO:0005524">
    <property type="term" value="F:ATP binding"/>
    <property type="evidence" value="ECO:0007669"/>
    <property type="project" value="InterPro"/>
</dbReference>
<keyword evidence="3" id="KW-1185">Reference proteome</keyword>
<sequence length="143" mass="16262">MAELMGYYNQNHGPRHVLIMVHADNKGLVLPPRIASVQVVIIPCGITADTKEEDQNRHYDLCKQLEKELAVNGIRVKGDYRESYWDSHWELKGVPLRIELGPRDIKKDEFVAVQRGTGNKASFSHVFDNVNIHDPSKFLPATD</sequence>
<name>A0AA88HEB9_ARTSF</name>
<gene>
    <name evidence="2" type="ORF">QYM36_015161</name>
</gene>
<protein>
    <recommendedName>
        <fullName evidence="1">Anticodon-binding domain-containing protein</fullName>
    </recommendedName>
</protein>
<dbReference type="InterPro" id="IPR004154">
    <property type="entry name" value="Anticodon-bd"/>
</dbReference>
<reference evidence="2" key="1">
    <citation type="submission" date="2023-07" db="EMBL/GenBank/DDBJ databases">
        <title>Chromosome-level genome assembly of Artemia franciscana.</title>
        <authorList>
            <person name="Jo E."/>
        </authorList>
    </citation>
    <scope>NUCLEOTIDE SEQUENCE</scope>
    <source>
        <tissue evidence="2">Whole body</tissue>
    </source>
</reference>
<accession>A0AA88HEB9</accession>
<feature type="non-terminal residue" evidence="2">
    <location>
        <position position="1"/>
    </location>
</feature>
<feature type="domain" description="Anticodon-binding" evidence="1">
    <location>
        <begin position="38"/>
        <end position="121"/>
    </location>
</feature>
<dbReference type="GO" id="GO:0004827">
    <property type="term" value="F:proline-tRNA ligase activity"/>
    <property type="evidence" value="ECO:0007669"/>
    <property type="project" value="InterPro"/>
</dbReference>
<organism evidence="2 3">
    <name type="scientific">Artemia franciscana</name>
    <name type="common">Brine shrimp</name>
    <name type="synonym">Artemia sanfranciscana</name>
    <dbReference type="NCBI Taxonomy" id="6661"/>
    <lineage>
        <taxon>Eukaryota</taxon>
        <taxon>Metazoa</taxon>
        <taxon>Ecdysozoa</taxon>
        <taxon>Arthropoda</taxon>
        <taxon>Crustacea</taxon>
        <taxon>Branchiopoda</taxon>
        <taxon>Anostraca</taxon>
        <taxon>Artemiidae</taxon>
        <taxon>Artemia</taxon>
    </lineage>
</organism>
<dbReference type="Proteomes" id="UP001187531">
    <property type="component" value="Unassembled WGS sequence"/>
</dbReference>
<dbReference type="GO" id="GO:0006433">
    <property type="term" value="P:prolyl-tRNA aminoacylation"/>
    <property type="evidence" value="ECO:0007669"/>
    <property type="project" value="InterPro"/>
</dbReference>
<evidence type="ECO:0000259" key="1">
    <source>
        <dbReference type="Pfam" id="PF03129"/>
    </source>
</evidence>
<evidence type="ECO:0000313" key="2">
    <source>
        <dbReference type="EMBL" id="KAK2707373.1"/>
    </source>
</evidence>